<proteinExistence type="predicted"/>
<organism evidence="2 3">
    <name type="scientific">Andreprevotia lacus DSM 23236</name>
    <dbReference type="NCBI Taxonomy" id="1121001"/>
    <lineage>
        <taxon>Bacteria</taxon>
        <taxon>Pseudomonadati</taxon>
        <taxon>Pseudomonadota</taxon>
        <taxon>Betaproteobacteria</taxon>
        <taxon>Neisseriales</taxon>
        <taxon>Chitinibacteraceae</taxon>
        <taxon>Andreprevotia</taxon>
    </lineage>
</organism>
<keyword evidence="1" id="KW-0472">Membrane</keyword>
<evidence type="ECO:0000313" key="3">
    <source>
        <dbReference type="Proteomes" id="UP000192761"/>
    </source>
</evidence>
<dbReference type="RefSeq" id="WP_139798600.1">
    <property type="nucleotide sequence ID" value="NZ_FWXD01000002.1"/>
</dbReference>
<dbReference type="STRING" id="1121001.SAMN02745857_00447"/>
<dbReference type="EMBL" id="FWXD01000002">
    <property type="protein sequence ID" value="SMC18007.1"/>
    <property type="molecule type" value="Genomic_DNA"/>
</dbReference>
<reference evidence="2 3" key="1">
    <citation type="submission" date="2017-04" db="EMBL/GenBank/DDBJ databases">
        <authorList>
            <person name="Afonso C.L."/>
            <person name="Miller P.J."/>
            <person name="Scott M.A."/>
            <person name="Spackman E."/>
            <person name="Goraichik I."/>
            <person name="Dimitrov K.M."/>
            <person name="Suarez D.L."/>
            <person name="Swayne D.E."/>
        </authorList>
    </citation>
    <scope>NUCLEOTIDE SEQUENCE [LARGE SCALE GENOMIC DNA]</scope>
    <source>
        <strain evidence="2 3">DSM 23236</strain>
    </source>
</reference>
<accession>A0A1W1X281</accession>
<evidence type="ECO:0000256" key="1">
    <source>
        <dbReference type="SAM" id="Phobius"/>
    </source>
</evidence>
<keyword evidence="1" id="KW-1133">Transmembrane helix</keyword>
<feature type="transmembrane region" description="Helical" evidence="1">
    <location>
        <begin position="41"/>
        <end position="60"/>
    </location>
</feature>
<gene>
    <name evidence="2" type="ORF">SAMN02745857_00447</name>
</gene>
<sequence length="216" mass="23934">MPTNTASQIAHQVVSTVASAIHSSPVTASAAQPLHLTPSDWAAWTGAIGTVLAVCVAIWVPAQQNRNARKEQIKAEKRRLKATTVVVRAVVTALCDTRLRLLQETSDPMRYWRTGYQKDIVQIGLKTMDEIRSLDLPTEKAISHLHAIKILVPRAIERLEALQSIGSPERLNAFLTDGSKESLLNVLQVIGRNFQGFAKELGETDEDLQHFIPLWE</sequence>
<keyword evidence="3" id="KW-1185">Reference proteome</keyword>
<dbReference type="OrthoDB" id="8781868at2"/>
<keyword evidence="1" id="KW-0812">Transmembrane</keyword>
<dbReference type="AlphaFoldDB" id="A0A1W1X281"/>
<evidence type="ECO:0000313" key="2">
    <source>
        <dbReference type="EMBL" id="SMC18007.1"/>
    </source>
</evidence>
<name>A0A1W1X281_9NEIS</name>
<dbReference type="Proteomes" id="UP000192761">
    <property type="component" value="Unassembled WGS sequence"/>
</dbReference>
<protein>
    <submittedName>
        <fullName evidence="2">Uncharacterized protein</fullName>
    </submittedName>
</protein>